<organism evidence="1 2">
    <name type="scientific">Rotaria magnacalcarata</name>
    <dbReference type="NCBI Taxonomy" id="392030"/>
    <lineage>
        <taxon>Eukaryota</taxon>
        <taxon>Metazoa</taxon>
        <taxon>Spiralia</taxon>
        <taxon>Gnathifera</taxon>
        <taxon>Rotifera</taxon>
        <taxon>Eurotatoria</taxon>
        <taxon>Bdelloidea</taxon>
        <taxon>Philodinida</taxon>
        <taxon>Philodinidae</taxon>
        <taxon>Rotaria</taxon>
    </lineage>
</organism>
<protein>
    <submittedName>
        <fullName evidence="1">Uncharacterized protein</fullName>
    </submittedName>
</protein>
<proteinExistence type="predicted"/>
<evidence type="ECO:0000313" key="2">
    <source>
        <dbReference type="Proteomes" id="UP000676336"/>
    </source>
</evidence>
<sequence>MSLNKISVLPECDEKHMRLQAIANIINAIIKSSSASQQEQHRVSQLINNNMITVMYKHGLINDLAKMIHSIELSSSKLVDTVNAVLKPMEILSHAINHATSLHVQNDSHPHATRRAPIKQTIRSDVSTQEDRTVRYDEQQLIATVTHTSRSVEQRQKI</sequence>
<accession>A0A8S3K3T6</accession>
<dbReference type="AlphaFoldDB" id="A0A8S3K3T6"/>
<reference evidence="1" key="1">
    <citation type="submission" date="2021-02" db="EMBL/GenBank/DDBJ databases">
        <authorList>
            <person name="Nowell W R."/>
        </authorList>
    </citation>
    <scope>NUCLEOTIDE SEQUENCE</scope>
</reference>
<name>A0A8S3K3T6_9BILA</name>
<gene>
    <name evidence="1" type="ORF">SMN809_LOCUS84369</name>
</gene>
<comment type="caution">
    <text evidence="1">The sequence shown here is derived from an EMBL/GenBank/DDBJ whole genome shotgun (WGS) entry which is preliminary data.</text>
</comment>
<dbReference type="Proteomes" id="UP000676336">
    <property type="component" value="Unassembled WGS sequence"/>
</dbReference>
<evidence type="ECO:0000313" key="1">
    <source>
        <dbReference type="EMBL" id="CAF5225566.1"/>
    </source>
</evidence>
<dbReference type="EMBL" id="CAJOBI010359599">
    <property type="protein sequence ID" value="CAF5225566.1"/>
    <property type="molecule type" value="Genomic_DNA"/>
</dbReference>
<feature type="non-terminal residue" evidence="1">
    <location>
        <position position="158"/>
    </location>
</feature>